<evidence type="ECO:0000313" key="4">
    <source>
        <dbReference type="EMBL" id="KEQ98299.1"/>
    </source>
</evidence>
<name>A0A074YQ62_AURSE</name>
<evidence type="ECO:0000313" key="5">
    <source>
        <dbReference type="Proteomes" id="UP000030641"/>
    </source>
</evidence>
<gene>
    <name evidence="4" type="ORF">AUEXF2481DRAFT_36804</name>
</gene>
<dbReference type="Gene3D" id="3.40.630.30">
    <property type="match status" value="1"/>
</dbReference>
<keyword evidence="5" id="KW-1185">Reference proteome</keyword>
<dbReference type="PROSITE" id="PS51186">
    <property type="entry name" value="GNAT"/>
    <property type="match status" value="1"/>
</dbReference>
<accession>A0A074YQ62</accession>
<dbReference type="InterPro" id="IPR016181">
    <property type="entry name" value="Acyl_CoA_acyltransferase"/>
</dbReference>
<evidence type="ECO:0000259" key="3">
    <source>
        <dbReference type="PROSITE" id="PS51186"/>
    </source>
</evidence>
<sequence length="170" mass="18626">MASSVPTNNVIKSYPQGTIELAQHNDLASIHDLITTAYTPYIARLEGRKPAPMTADYASLVTDSSLYILRPAASPSTIAGCISLALTEGGDALEVNNLAVSPAAQGKGYGKVFMAFSEELAKDKGINKLELYTNVKMVENLALYKKLGYQELGRWSEDGFERVFFRKEVW</sequence>
<keyword evidence="2" id="KW-0012">Acyltransferase</keyword>
<dbReference type="InterPro" id="IPR000182">
    <property type="entry name" value="GNAT_dom"/>
</dbReference>
<dbReference type="InterPro" id="IPR050832">
    <property type="entry name" value="Bact_Acetyltransf"/>
</dbReference>
<dbReference type="SUPFAM" id="SSF55729">
    <property type="entry name" value="Acyl-CoA N-acyltransferases (Nat)"/>
    <property type="match status" value="1"/>
</dbReference>
<dbReference type="HOGENOM" id="CLU_139687_0_0_1"/>
<dbReference type="InParanoid" id="A0A074YQ62"/>
<reference evidence="4 5" key="1">
    <citation type="journal article" date="2014" name="BMC Genomics">
        <title>Genome sequencing of four Aureobasidium pullulans varieties: biotechnological potential, stress tolerance, and description of new species.</title>
        <authorList>
            <person name="Gostin Ar C."/>
            <person name="Ohm R.A."/>
            <person name="Kogej T."/>
            <person name="Sonjak S."/>
            <person name="Turk M."/>
            <person name="Zajc J."/>
            <person name="Zalar P."/>
            <person name="Grube M."/>
            <person name="Sun H."/>
            <person name="Han J."/>
            <person name="Sharma A."/>
            <person name="Chiniquy J."/>
            <person name="Ngan C.Y."/>
            <person name="Lipzen A."/>
            <person name="Barry K."/>
            <person name="Grigoriev I.V."/>
            <person name="Gunde-Cimerman N."/>
        </authorList>
    </citation>
    <scope>NUCLEOTIDE SEQUENCE [LARGE SCALE GENOMIC DNA]</scope>
    <source>
        <strain evidence="4 5">EXF-2481</strain>
    </source>
</reference>
<dbReference type="GO" id="GO:0016747">
    <property type="term" value="F:acyltransferase activity, transferring groups other than amino-acyl groups"/>
    <property type="evidence" value="ECO:0007669"/>
    <property type="project" value="InterPro"/>
</dbReference>
<dbReference type="PANTHER" id="PTHR43877:SF2">
    <property type="entry name" value="AMINOALKYLPHOSPHONATE N-ACETYLTRANSFERASE-RELATED"/>
    <property type="match status" value="1"/>
</dbReference>
<protein>
    <recommendedName>
        <fullName evidence="3">N-acetyltransferase domain-containing protein</fullName>
    </recommendedName>
</protein>
<evidence type="ECO:0000256" key="1">
    <source>
        <dbReference type="ARBA" id="ARBA00022679"/>
    </source>
</evidence>
<dbReference type="PANTHER" id="PTHR43877">
    <property type="entry name" value="AMINOALKYLPHOSPHONATE N-ACETYLTRANSFERASE-RELATED-RELATED"/>
    <property type="match status" value="1"/>
</dbReference>
<organism evidence="4 5">
    <name type="scientific">Aureobasidium subglaciale (strain EXF-2481)</name>
    <name type="common">Aureobasidium pullulans var. subglaciale</name>
    <dbReference type="NCBI Taxonomy" id="1043005"/>
    <lineage>
        <taxon>Eukaryota</taxon>
        <taxon>Fungi</taxon>
        <taxon>Dikarya</taxon>
        <taxon>Ascomycota</taxon>
        <taxon>Pezizomycotina</taxon>
        <taxon>Dothideomycetes</taxon>
        <taxon>Dothideomycetidae</taxon>
        <taxon>Dothideales</taxon>
        <taxon>Saccotheciaceae</taxon>
        <taxon>Aureobasidium</taxon>
    </lineage>
</organism>
<dbReference type="AlphaFoldDB" id="A0A074YQ62"/>
<feature type="domain" description="N-acetyltransferase" evidence="3">
    <location>
        <begin position="17"/>
        <end position="170"/>
    </location>
</feature>
<dbReference type="EMBL" id="KL584752">
    <property type="protein sequence ID" value="KEQ98299.1"/>
    <property type="molecule type" value="Genomic_DNA"/>
</dbReference>
<dbReference type="CDD" id="cd04301">
    <property type="entry name" value="NAT_SF"/>
    <property type="match status" value="1"/>
</dbReference>
<evidence type="ECO:0000256" key="2">
    <source>
        <dbReference type="ARBA" id="ARBA00023315"/>
    </source>
</evidence>
<keyword evidence="1" id="KW-0808">Transferase</keyword>
<dbReference type="OrthoDB" id="329272at2759"/>
<dbReference type="OMA" id="NPYRPGW"/>
<dbReference type="Proteomes" id="UP000030641">
    <property type="component" value="Unassembled WGS sequence"/>
</dbReference>
<dbReference type="RefSeq" id="XP_013346833.1">
    <property type="nucleotide sequence ID" value="XM_013491379.1"/>
</dbReference>
<proteinExistence type="predicted"/>
<dbReference type="GeneID" id="25365676"/>
<dbReference type="Pfam" id="PF00583">
    <property type="entry name" value="Acetyltransf_1"/>
    <property type="match status" value="1"/>
</dbReference>